<dbReference type="InterPro" id="IPR002539">
    <property type="entry name" value="MaoC-like_dom"/>
</dbReference>
<dbReference type="CDD" id="cd03450">
    <property type="entry name" value="NodN"/>
    <property type="match status" value="1"/>
</dbReference>
<dbReference type="SUPFAM" id="SSF54637">
    <property type="entry name" value="Thioesterase/thiol ester dehydrase-isomerase"/>
    <property type="match status" value="1"/>
</dbReference>
<dbReference type="Pfam" id="PF01575">
    <property type="entry name" value="MaoC_dehydratas"/>
    <property type="match status" value="1"/>
</dbReference>
<dbReference type="PANTHER" id="PTHR42993">
    <property type="entry name" value="MAOC-LIKE DEHYDRATASE DOMAIN-CONTAINING PROTEIN"/>
    <property type="match status" value="1"/>
</dbReference>
<feature type="domain" description="MaoC-like" evidence="1">
    <location>
        <begin position="12"/>
        <end position="120"/>
    </location>
</feature>
<evidence type="ECO:0000313" key="3">
    <source>
        <dbReference type="Proteomes" id="UP000541352"/>
    </source>
</evidence>
<sequence>MLIFENLAAFRAHVGQEIGTSEWVTITQEMVNDFAKATGDHQWIHVDTDMAAKYSPFKTTIAHGFLTLSLAPKFMYELYQVKSAKMGLNYGTNKVRFTSPVPTGSRVRMHATLKEVEDQEPNGVKSTMALVFEIEGHSKPACVAEMISLAFE</sequence>
<accession>A0A7W6EPJ1</accession>
<reference evidence="2 3" key="1">
    <citation type="submission" date="2020-08" db="EMBL/GenBank/DDBJ databases">
        <title>Genomic Encyclopedia of Type Strains, Phase IV (KMG-IV): sequencing the most valuable type-strain genomes for metagenomic binning, comparative biology and taxonomic classification.</title>
        <authorList>
            <person name="Goeker M."/>
        </authorList>
    </citation>
    <scope>NUCLEOTIDE SEQUENCE [LARGE SCALE GENOMIC DNA]</scope>
    <source>
        <strain evidence="2 3">DSM 17976</strain>
    </source>
</reference>
<evidence type="ECO:0000313" key="2">
    <source>
        <dbReference type="EMBL" id="MBB3837406.1"/>
    </source>
</evidence>
<organism evidence="2 3">
    <name type="scientific">Runella defluvii</name>
    <dbReference type="NCBI Taxonomy" id="370973"/>
    <lineage>
        <taxon>Bacteria</taxon>
        <taxon>Pseudomonadati</taxon>
        <taxon>Bacteroidota</taxon>
        <taxon>Cytophagia</taxon>
        <taxon>Cytophagales</taxon>
        <taxon>Spirosomataceae</taxon>
        <taxon>Runella</taxon>
    </lineage>
</organism>
<keyword evidence="3" id="KW-1185">Reference proteome</keyword>
<dbReference type="PANTHER" id="PTHR42993:SF1">
    <property type="entry name" value="MAOC-LIKE DEHYDRATASE DOMAIN-CONTAINING PROTEIN"/>
    <property type="match status" value="1"/>
</dbReference>
<gene>
    <name evidence="2" type="ORF">FHS57_001400</name>
</gene>
<name>A0A7W6EPJ1_9BACT</name>
<dbReference type="InterPro" id="IPR039375">
    <property type="entry name" value="NodN-like"/>
</dbReference>
<dbReference type="RefSeq" id="WP_183972127.1">
    <property type="nucleotide sequence ID" value="NZ_JACIBY010000002.1"/>
</dbReference>
<dbReference type="AlphaFoldDB" id="A0A7W6EPJ1"/>
<evidence type="ECO:0000259" key="1">
    <source>
        <dbReference type="Pfam" id="PF01575"/>
    </source>
</evidence>
<comment type="caution">
    <text evidence="2">The sequence shown here is derived from an EMBL/GenBank/DDBJ whole genome shotgun (WGS) entry which is preliminary data.</text>
</comment>
<protein>
    <submittedName>
        <fullName evidence="2">Acyl dehydratase</fullName>
    </submittedName>
</protein>
<dbReference type="Proteomes" id="UP000541352">
    <property type="component" value="Unassembled WGS sequence"/>
</dbReference>
<proteinExistence type="predicted"/>
<dbReference type="EMBL" id="JACIBY010000002">
    <property type="protein sequence ID" value="MBB3837406.1"/>
    <property type="molecule type" value="Genomic_DNA"/>
</dbReference>
<dbReference type="Gene3D" id="3.10.129.10">
    <property type="entry name" value="Hotdog Thioesterase"/>
    <property type="match status" value="1"/>
</dbReference>
<dbReference type="InterPro" id="IPR029069">
    <property type="entry name" value="HotDog_dom_sf"/>
</dbReference>